<dbReference type="GeneID" id="99665095"/>
<proteinExistence type="predicted"/>
<dbReference type="EMBL" id="NKFA01000052">
    <property type="protein sequence ID" value="OXI29619.1"/>
    <property type="molecule type" value="Genomic_DNA"/>
</dbReference>
<gene>
    <name evidence="2" type="ORF">BLA13014_07948</name>
    <name evidence="1" type="ORF">CFB84_43525</name>
</gene>
<evidence type="ECO:0000313" key="1">
    <source>
        <dbReference type="EMBL" id="OXI29619.1"/>
    </source>
</evidence>
<evidence type="ECO:0000313" key="3">
    <source>
        <dbReference type="Proteomes" id="UP000214600"/>
    </source>
</evidence>
<dbReference type="AlphaFoldDB" id="A0A228HI90"/>
<protein>
    <submittedName>
        <fullName evidence="1">Uncharacterized protein</fullName>
    </submittedName>
</protein>
<reference evidence="1" key="2">
    <citation type="submission" date="2017-06" db="EMBL/GenBank/DDBJ databases">
        <authorList>
            <person name="Kim H.J."/>
            <person name="Triplett B.A."/>
        </authorList>
    </citation>
    <scope>NUCLEOTIDE SEQUENCE [LARGE SCALE GENOMIC DNA]</scope>
    <source>
        <strain evidence="1">AU17325</strain>
    </source>
</reference>
<evidence type="ECO:0000313" key="4">
    <source>
        <dbReference type="Proteomes" id="UP000494261"/>
    </source>
</evidence>
<accession>A0A6P2SS51</accession>
<dbReference type="Proteomes" id="UP000214600">
    <property type="component" value="Unassembled WGS sequence"/>
</dbReference>
<evidence type="ECO:0000313" key="2">
    <source>
        <dbReference type="EMBL" id="VWC52276.1"/>
    </source>
</evidence>
<dbReference type="Proteomes" id="UP000494261">
    <property type="component" value="Unassembled WGS sequence"/>
</dbReference>
<dbReference type="RefSeq" id="WP_089454800.1">
    <property type="nucleotide sequence ID" value="NZ_CABVQC010000103.1"/>
</dbReference>
<reference evidence="2 4" key="4">
    <citation type="submission" date="2019-09" db="EMBL/GenBank/DDBJ databases">
        <authorList>
            <person name="Depoorter E."/>
        </authorList>
    </citation>
    <scope>NUCLEOTIDE SEQUENCE [LARGE SCALE GENOMIC DNA]</scope>
    <source>
        <strain evidence="2">LMG 13014</strain>
    </source>
</reference>
<sequence>MLKAIAANAVIPLSDPRHEEVISLGVVAHAALEYQIRRGMLPRDVSDLRADRASLLPTDWQLQGSLYFYQRDGKPWLSWHGVDAAAACTLEDATHARCIAD</sequence>
<dbReference type="EMBL" id="CABVQC010000103">
    <property type="protein sequence ID" value="VWC52276.1"/>
    <property type="molecule type" value="Genomic_DNA"/>
</dbReference>
<name>A0A228HI90_9BURK</name>
<organism evidence="1 3">
    <name type="scientific">Burkholderia aenigmatica</name>
    <dbReference type="NCBI Taxonomy" id="2015348"/>
    <lineage>
        <taxon>Bacteria</taxon>
        <taxon>Pseudomonadati</taxon>
        <taxon>Pseudomonadota</taxon>
        <taxon>Betaproteobacteria</taxon>
        <taxon>Burkholderiales</taxon>
        <taxon>Burkholderiaceae</taxon>
        <taxon>Burkholderia</taxon>
        <taxon>Burkholderia cepacia complex</taxon>
    </lineage>
</organism>
<reference evidence="3" key="1">
    <citation type="submission" date="2017-06" db="EMBL/GenBank/DDBJ databases">
        <authorList>
            <person name="LiPuma J."/>
            <person name="Spilker T."/>
        </authorList>
    </citation>
    <scope>NUCLEOTIDE SEQUENCE [LARGE SCALE GENOMIC DNA]</scope>
    <source>
        <strain evidence="3">AU17325</strain>
    </source>
</reference>
<accession>A0A228HI90</accession>
<reference evidence="1 3" key="3">
    <citation type="submission" date="2017-08" db="EMBL/GenBank/DDBJ databases">
        <title>WGS of novel Burkholderia cepaca complex species.</title>
        <authorList>
            <person name="Lipuma J."/>
            <person name="Spilker T."/>
        </authorList>
    </citation>
    <scope>NUCLEOTIDE SEQUENCE [LARGE SCALE GENOMIC DNA]</scope>
    <source>
        <strain evidence="1 3">AU17325</strain>
    </source>
</reference>